<evidence type="ECO:0000313" key="9">
    <source>
        <dbReference type="Proteomes" id="UP000664480"/>
    </source>
</evidence>
<evidence type="ECO:0000256" key="5">
    <source>
        <dbReference type="ARBA" id="ARBA00023163"/>
    </source>
</evidence>
<accession>A0ABS3CL42</accession>
<evidence type="ECO:0000256" key="3">
    <source>
        <dbReference type="ARBA" id="ARBA00023082"/>
    </source>
</evidence>
<dbReference type="InterPro" id="IPR013324">
    <property type="entry name" value="RNA_pol_sigma_r3/r4-like"/>
</dbReference>
<dbReference type="InterPro" id="IPR039425">
    <property type="entry name" value="RNA_pol_sigma-70-like"/>
</dbReference>
<feature type="domain" description="RNA polymerase sigma factor 70 region 4 type 2" evidence="7">
    <location>
        <begin position="132"/>
        <end position="184"/>
    </location>
</feature>
<dbReference type="SUPFAM" id="SSF88659">
    <property type="entry name" value="Sigma3 and sigma4 domains of RNA polymerase sigma factors"/>
    <property type="match status" value="1"/>
</dbReference>
<dbReference type="InterPro" id="IPR036388">
    <property type="entry name" value="WH-like_DNA-bd_sf"/>
</dbReference>
<dbReference type="Gene3D" id="1.10.10.10">
    <property type="entry name" value="Winged helix-like DNA-binding domain superfamily/Winged helix DNA-binding domain"/>
    <property type="match status" value="1"/>
</dbReference>
<dbReference type="InterPro" id="IPR014284">
    <property type="entry name" value="RNA_pol_sigma-70_dom"/>
</dbReference>
<reference evidence="8 9" key="1">
    <citation type="submission" date="2021-03" db="EMBL/GenBank/DDBJ databases">
        <title>novel species isolated from a fishpond in China.</title>
        <authorList>
            <person name="Lu H."/>
            <person name="Cai Z."/>
        </authorList>
    </citation>
    <scope>NUCLEOTIDE SEQUENCE [LARGE SCALE GENOMIC DNA]</scope>
    <source>
        <strain evidence="8 9">YJ13C</strain>
    </source>
</reference>
<organism evidence="8 9">
    <name type="scientific">Algoriphagus pacificus</name>
    <dbReference type="NCBI Taxonomy" id="2811234"/>
    <lineage>
        <taxon>Bacteria</taxon>
        <taxon>Pseudomonadati</taxon>
        <taxon>Bacteroidota</taxon>
        <taxon>Cytophagia</taxon>
        <taxon>Cytophagales</taxon>
        <taxon>Cyclobacteriaceae</taxon>
        <taxon>Algoriphagus</taxon>
    </lineage>
</organism>
<comment type="caution">
    <text evidence="8">The sequence shown here is derived from an EMBL/GenBank/DDBJ whole genome shotgun (WGS) entry which is preliminary data.</text>
</comment>
<evidence type="ECO:0000256" key="1">
    <source>
        <dbReference type="ARBA" id="ARBA00010641"/>
    </source>
</evidence>
<comment type="similarity">
    <text evidence="1">Belongs to the sigma-70 factor family. ECF subfamily.</text>
</comment>
<evidence type="ECO:0000259" key="7">
    <source>
        <dbReference type="Pfam" id="PF08281"/>
    </source>
</evidence>
<keyword evidence="9" id="KW-1185">Reference proteome</keyword>
<dbReference type="Pfam" id="PF04542">
    <property type="entry name" value="Sigma70_r2"/>
    <property type="match status" value="1"/>
</dbReference>
<dbReference type="InterPro" id="IPR007627">
    <property type="entry name" value="RNA_pol_sigma70_r2"/>
</dbReference>
<keyword evidence="3" id="KW-0731">Sigma factor</keyword>
<dbReference type="CDD" id="cd06171">
    <property type="entry name" value="Sigma70_r4"/>
    <property type="match status" value="1"/>
</dbReference>
<name>A0ABS3CL42_9BACT</name>
<dbReference type="PANTHER" id="PTHR43133">
    <property type="entry name" value="RNA POLYMERASE ECF-TYPE SIGMA FACTO"/>
    <property type="match status" value="1"/>
</dbReference>
<dbReference type="Gene3D" id="1.10.1740.10">
    <property type="match status" value="1"/>
</dbReference>
<dbReference type="RefSeq" id="WP_206587880.1">
    <property type="nucleotide sequence ID" value="NZ_JAFKCU010000004.1"/>
</dbReference>
<keyword evidence="5" id="KW-0804">Transcription</keyword>
<sequence length="200" mass="23415">MGLIASYLRMRFEDDLHYIEKTLAGDLHAFGQLILKHEKYAYTLAFRILKNQEDAEETAQDAFMKVYASLKSFEGKSKFTTWLYKIIYHESLGRLRKTKKNMIDLEEIIETEETPADFVNGIDQLHVQERKQLIKKALDTLKPTESAVLTLFYLEEQSIKEIEQITDLSESHIKILLHRGRKNMLHSLQKITKTELINLL</sequence>
<dbReference type="Pfam" id="PF08281">
    <property type="entry name" value="Sigma70_r4_2"/>
    <property type="match status" value="1"/>
</dbReference>
<proteinExistence type="inferred from homology"/>
<protein>
    <submittedName>
        <fullName evidence="8">RNA polymerase sigma factor</fullName>
    </submittedName>
</protein>
<evidence type="ECO:0000259" key="6">
    <source>
        <dbReference type="Pfam" id="PF04542"/>
    </source>
</evidence>
<dbReference type="InterPro" id="IPR013325">
    <property type="entry name" value="RNA_pol_sigma_r2"/>
</dbReference>
<dbReference type="PANTHER" id="PTHR43133:SF8">
    <property type="entry name" value="RNA POLYMERASE SIGMA FACTOR HI_1459-RELATED"/>
    <property type="match status" value="1"/>
</dbReference>
<dbReference type="EMBL" id="JAFKCU010000004">
    <property type="protein sequence ID" value="MBN7817211.1"/>
    <property type="molecule type" value="Genomic_DNA"/>
</dbReference>
<keyword evidence="2" id="KW-0805">Transcription regulation</keyword>
<evidence type="ECO:0000313" key="8">
    <source>
        <dbReference type="EMBL" id="MBN7817211.1"/>
    </source>
</evidence>
<gene>
    <name evidence="8" type="ORF">J0A69_17355</name>
</gene>
<evidence type="ECO:0000256" key="4">
    <source>
        <dbReference type="ARBA" id="ARBA00023125"/>
    </source>
</evidence>
<keyword evidence="4" id="KW-0238">DNA-binding</keyword>
<dbReference type="InterPro" id="IPR013249">
    <property type="entry name" value="RNA_pol_sigma70_r4_t2"/>
</dbReference>
<feature type="domain" description="RNA polymerase sigma-70 region 2" evidence="6">
    <location>
        <begin position="33"/>
        <end position="99"/>
    </location>
</feature>
<dbReference type="NCBIfam" id="TIGR02937">
    <property type="entry name" value="sigma70-ECF"/>
    <property type="match status" value="1"/>
</dbReference>
<dbReference type="Proteomes" id="UP000664480">
    <property type="component" value="Unassembled WGS sequence"/>
</dbReference>
<dbReference type="SUPFAM" id="SSF88946">
    <property type="entry name" value="Sigma2 domain of RNA polymerase sigma factors"/>
    <property type="match status" value="1"/>
</dbReference>
<evidence type="ECO:0000256" key="2">
    <source>
        <dbReference type="ARBA" id="ARBA00023015"/>
    </source>
</evidence>